<feature type="domain" description="Alanine racemase N-terminal" evidence="5">
    <location>
        <begin position="49"/>
        <end position="271"/>
    </location>
</feature>
<dbReference type="CDD" id="cd06822">
    <property type="entry name" value="PLPDE_III_YBL036c_euk"/>
    <property type="match status" value="1"/>
</dbReference>
<dbReference type="FunFam" id="3.20.20.10:FF:000007">
    <property type="entry name" value="Pyridoxal phosphate homeostasis protein"/>
    <property type="match status" value="1"/>
</dbReference>
<dbReference type="SUPFAM" id="SSF51419">
    <property type="entry name" value="PLP-binding barrel"/>
    <property type="match status" value="1"/>
</dbReference>
<name>A0A443SJG9_9ACAR</name>
<evidence type="ECO:0000256" key="4">
    <source>
        <dbReference type="RuleBase" id="RU004514"/>
    </source>
</evidence>
<proteinExistence type="inferred from homology"/>
<dbReference type="Gene3D" id="3.20.20.10">
    <property type="entry name" value="Alanine racemase"/>
    <property type="match status" value="1"/>
</dbReference>
<dbReference type="HAMAP" id="MF_02087">
    <property type="entry name" value="PLP_homeostasis"/>
    <property type="match status" value="1"/>
</dbReference>
<dbReference type="PANTHER" id="PTHR10146:SF14">
    <property type="entry name" value="PYRIDOXAL PHOSPHATE HOMEOSTASIS PROTEIN"/>
    <property type="match status" value="1"/>
</dbReference>
<evidence type="ECO:0000256" key="3">
    <source>
        <dbReference type="PIRSR" id="PIRSR004848-1"/>
    </source>
</evidence>
<organism evidence="6 7">
    <name type="scientific">Leptotrombidium deliense</name>
    <dbReference type="NCBI Taxonomy" id="299467"/>
    <lineage>
        <taxon>Eukaryota</taxon>
        <taxon>Metazoa</taxon>
        <taxon>Ecdysozoa</taxon>
        <taxon>Arthropoda</taxon>
        <taxon>Chelicerata</taxon>
        <taxon>Arachnida</taxon>
        <taxon>Acari</taxon>
        <taxon>Acariformes</taxon>
        <taxon>Trombidiformes</taxon>
        <taxon>Prostigmata</taxon>
        <taxon>Anystina</taxon>
        <taxon>Parasitengona</taxon>
        <taxon>Trombiculoidea</taxon>
        <taxon>Trombiculidae</taxon>
        <taxon>Leptotrombidium</taxon>
    </lineage>
</organism>
<dbReference type="STRING" id="299467.A0A443SJG9"/>
<dbReference type="PANTHER" id="PTHR10146">
    <property type="entry name" value="PROLINE SYNTHETASE CO-TRANSCRIBED BACTERIAL HOMOLOG PROTEIN"/>
    <property type="match status" value="1"/>
</dbReference>
<dbReference type="InterPro" id="IPR011078">
    <property type="entry name" value="PyrdxlP_homeostasis"/>
</dbReference>
<comment type="function">
    <text evidence="2">Pyridoxal 5'-phosphate (PLP)-binding protein, which may be involved in intracellular homeostatic regulation of pyridoxal 5'-phosphate (PLP), the active form of vitamin B6.</text>
</comment>
<accession>A0A443SJG9</accession>
<dbReference type="NCBIfam" id="TIGR00044">
    <property type="entry name" value="YggS family pyridoxal phosphate-dependent enzyme"/>
    <property type="match status" value="1"/>
</dbReference>
<evidence type="ECO:0000259" key="5">
    <source>
        <dbReference type="Pfam" id="PF01168"/>
    </source>
</evidence>
<sequence>MRASLLTMSADSISKALKQVNERITASLNSRIQVCNYYKSLKLYFVYALKQNANCVQRVRLVAVSKTKPIQSILEAYACGQRHFGENYINELLEKSNDAQITENCPEIKWHFIGRIQSNKINKLLSVPNLFVVETVSSENVAESLNRSLEKMNQNQENEKLKVMVQINTSDEQNKNGVQPKQASSLVQFILEKCSRLQFTGIMTIGALDRNPSDGPNPDFQRLVECKSEIMQRLQLKDEMELSMGMSNDFEEAITLGSTNVRIGSTIFGVRDYH</sequence>
<dbReference type="GO" id="GO:0030170">
    <property type="term" value="F:pyridoxal phosphate binding"/>
    <property type="evidence" value="ECO:0007669"/>
    <property type="project" value="UniProtKB-UniRule"/>
</dbReference>
<protein>
    <recommendedName>
        <fullName evidence="2">Pyridoxal phosphate homeostasis protein</fullName>
        <shortName evidence="2">PLP homeostasis protein</shortName>
    </recommendedName>
</protein>
<evidence type="ECO:0000313" key="6">
    <source>
        <dbReference type="EMBL" id="RWS27660.1"/>
    </source>
</evidence>
<comment type="similarity">
    <text evidence="2 4">Belongs to the pyridoxal phosphate-binding protein YggS/PROSC family.</text>
</comment>
<comment type="caution">
    <text evidence="6">The sequence shown here is derived from an EMBL/GenBank/DDBJ whole genome shotgun (WGS) entry which is preliminary data.</text>
</comment>
<evidence type="ECO:0000313" key="7">
    <source>
        <dbReference type="Proteomes" id="UP000288716"/>
    </source>
</evidence>
<evidence type="ECO:0000256" key="2">
    <source>
        <dbReference type="HAMAP-Rule" id="MF_03225"/>
    </source>
</evidence>
<keyword evidence="7" id="KW-1185">Reference proteome</keyword>
<evidence type="ECO:0000256" key="1">
    <source>
        <dbReference type="ARBA" id="ARBA00022898"/>
    </source>
</evidence>
<feature type="modified residue" description="N6-(pyridoxal phosphate)lysine" evidence="2 3">
    <location>
        <position position="66"/>
    </location>
</feature>
<dbReference type="Pfam" id="PF01168">
    <property type="entry name" value="Ala_racemase_N"/>
    <property type="match status" value="1"/>
</dbReference>
<dbReference type="OrthoDB" id="10264196at2759"/>
<keyword evidence="1 2" id="KW-0663">Pyridoxal phosphate</keyword>
<gene>
    <name evidence="6" type="ORF">B4U80_06015</name>
</gene>
<dbReference type="EMBL" id="NCKV01001853">
    <property type="protein sequence ID" value="RWS27660.1"/>
    <property type="molecule type" value="Genomic_DNA"/>
</dbReference>
<dbReference type="PROSITE" id="PS01211">
    <property type="entry name" value="UPF0001"/>
    <property type="match status" value="1"/>
</dbReference>
<dbReference type="Proteomes" id="UP000288716">
    <property type="component" value="Unassembled WGS sequence"/>
</dbReference>
<dbReference type="VEuPathDB" id="VectorBase:LDEU004379"/>
<reference evidence="6 7" key="1">
    <citation type="journal article" date="2018" name="Gigascience">
        <title>Genomes of trombidid mites reveal novel predicted allergens and laterally-transferred genes associated with secondary metabolism.</title>
        <authorList>
            <person name="Dong X."/>
            <person name="Chaisiri K."/>
            <person name="Xia D."/>
            <person name="Armstrong S.D."/>
            <person name="Fang Y."/>
            <person name="Donnelly M.J."/>
            <person name="Kadowaki T."/>
            <person name="McGarry J.W."/>
            <person name="Darby A.C."/>
            <person name="Makepeace B.L."/>
        </authorList>
    </citation>
    <scope>NUCLEOTIDE SEQUENCE [LARGE SCALE GENOMIC DNA]</scope>
    <source>
        <strain evidence="6">UoL-UT</strain>
    </source>
</reference>
<dbReference type="InterPro" id="IPR001608">
    <property type="entry name" value="Ala_racemase_N"/>
</dbReference>
<dbReference type="InterPro" id="IPR029066">
    <property type="entry name" value="PLP-binding_barrel"/>
</dbReference>
<dbReference type="PIRSF" id="PIRSF004848">
    <property type="entry name" value="YBL036c_PLPDEIII"/>
    <property type="match status" value="1"/>
</dbReference>
<comment type="cofactor">
    <cofactor evidence="3">
        <name>pyridoxal 5'-phosphate</name>
        <dbReference type="ChEBI" id="CHEBI:597326"/>
    </cofactor>
</comment>
<dbReference type="AlphaFoldDB" id="A0A443SJG9"/>